<dbReference type="PANTHER" id="PTHR21411:SF0">
    <property type="entry name" value="REGULATORY PROTEIN ZESTE"/>
    <property type="match status" value="1"/>
</dbReference>
<evidence type="ECO:0000313" key="4">
    <source>
        <dbReference type="Proteomes" id="UP001249851"/>
    </source>
</evidence>
<evidence type="ECO:0000256" key="1">
    <source>
        <dbReference type="SAM" id="MobiDB-lite"/>
    </source>
</evidence>
<accession>A0AAD9QJA0</accession>
<feature type="signal peptide" evidence="2">
    <location>
        <begin position="1"/>
        <end position="17"/>
    </location>
</feature>
<reference evidence="3" key="2">
    <citation type="journal article" date="2023" name="Science">
        <title>Genomic signatures of disease resistance in endangered staghorn corals.</title>
        <authorList>
            <person name="Vollmer S.V."/>
            <person name="Selwyn J.D."/>
            <person name="Despard B.A."/>
            <person name="Roesel C.L."/>
        </authorList>
    </citation>
    <scope>NUCLEOTIDE SEQUENCE</scope>
    <source>
        <strain evidence="3">K2</strain>
    </source>
</reference>
<name>A0AAD9QJA0_ACRCE</name>
<proteinExistence type="predicted"/>
<evidence type="ECO:0000313" key="3">
    <source>
        <dbReference type="EMBL" id="KAK2561936.1"/>
    </source>
</evidence>
<reference evidence="3" key="1">
    <citation type="journal article" date="2023" name="G3 (Bethesda)">
        <title>Whole genome assembly and annotation of the endangered Caribbean coral Acropora cervicornis.</title>
        <authorList>
            <person name="Selwyn J.D."/>
            <person name="Vollmer S.V."/>
        </authorList>
    </citation>
    <scope>NUCLEOTIDE SEQUENCE</scope>
    <source>
        <strain evidence="3">K2</strain>
    </source>
</reference>
<feature type="chain" id="PRO_5041920650" evidence="2">
    <location>
        <begin position="18"/>
        <end position="171"/>
    </location>
</feature>
<organism evidence="3 4">
    <name type="scientific">Acropora cervicornis</name>
    <name type="common">Staghorn coral</name>
    <dbReference type="NCBI Taxonomy" id="6130"/>
    <lineage>
        <taxon>Eukaryota</taxon>
        <taxon>Metazoa</taxon>
        <taxon>Cnidaria</taxon>
        <taxon>Anthozoa</taxon>
        <taxon>Hexacorallia</taxon>
        <taxon>Scleractinia</taxon>
        <taxon>Astrocoeniina</taxon>
        <taxon>Acroporidae</taxon>
        <taxon>Acropora</taxon>
    </lineage>
</organism>
<comment type="caution">
    <text evidence="3">The sequence shown here is derived from an EMBL/GenBank/DDBJ whole genome shotgun (WGS) entry which is preliminary data.</text>
</comment>
<evidence type="ECO:0000256" key="2">
    <source>
        <dbReference type="SAM" id="SignalP"/>
    </source>
</evidence>
<keyword evidence="2" id="KW-0732">Signal</keyword>
<protein>
    <submittedName>
        <fullName evidence="3">Uncharacterized protein</fullName>
    </submittedName>
</protein>
<sequence>MSGCLWMPQIIVLQVLTEQTVFMLQGCWRRLKLQSKKEHDLHRRETRKTGGRKAPASPSEVSKLVADVLPAYVNPLEQEFDDDAGGELDLRRNKDERKAVITCEVDPSLLDHLEAIVKKGAEKVRKKEDNQKDEHQLKMKVLKLKEWKLIHQCDNMGIGLPPAYVNEEEDF</sequence>
<dbReference type="EMBL" id="JARQWQ010000031">
    <property type="protein sequence ID" value="KAK2561936.1"/>
    <property type="molecule type" value="Genomic_DNA"/>
</dbReference>
<dbReference type="Proteomes" id="UP001249851">
    <property type="component" value="Unassembled WGS sequence"/>
</dbReference>
<gene>
    <name evidence="3" type="ORF">P5673_015357</name>
</gene>
<dbReference type="PANTHER" id="PTHR21411">
    <property type="entry name" value="APONTIC"/>
    <property type="match status" value="1"/>
</dbReference>
<feature type="region of interest" description="Disordered" evidence="1">
    <location>
        <begin position="38"/>
        <end position="60"/>
    </location>
</feature>
<keyword evidence="4" id="KW-1185">Reference proteome</keyword>
<dbReference type="AlphaFoldDB" id="A0AAD9QJA0"/>